<feature type="non-terminal residue" evidence="1">
    <location>
        <position position="148"/>
    </location>
</feature>
<accession>A0A292PKW6</accession>
<protein>
    <submittedName>
        <fullName evidence="1">Uncharacterized protein</fullName>
    </submittedName>
</protein>
<dbReference type="EMBL" id="LN891243">
    <property type="protein sequence ID" value="CUS07140.1"/>
    <property type="molecule type" value="Genomic_DNA"/>
</dbReference>
<dbReference type="AlphaFoldDB" id="A0A292PKW6"/>
<feature type="non-terminal residue" evidence="1">
    <location>
        <position position="1"/>
    </location>
</feature>
<sequence length="148" mass="16481">NHRFVIEEAIRATIPAASGLRKDEVWHKVIIHGIPTTTTFPTVQAEIEAFNPGTHLPRPPRWLTTEAQRQNKAASAMVLTIAGKDPTDKALSRGLSLFGRKFKVQSYLTFGPDTQCSRCLKFGHHPTQCTKTPHCPICSQEHPAHLHT</sequence>
<dbReference type="Proteomes" id="UP001412239">
    <property type="component" value="Unassembled WGS sequence"/>
</dbReference>
<name>A0A292PKW6_9PEZI</name>
<evidence type="ECO:0000313" key="2">
    <source>
        <dbReference type="Proteomes" id="UP001412239"/>
    </source>
</evidence>
<evidence type="ECO:0000313" key="1">
    <source>
        <dbReference type="EMBL" id="CUS07140.1"/>
    </source>
</evidence>
<gene>
    <name evidence="1" type="ORF">GSTUAT00008772001</name>
</gene>
<keyword evidence="2" id="KW-1185">Reference proteome</keyword>
<reference evidence="1" key="1">
    <citation type="submission" date="2015-10" db="EMBL/GenBank/DDBJ databases">
        <authorList>
            <person name="Regsiter A."/>
            <person name="william w."/>
        </authorList>
    </citation>
    <scope>NUCLEOTIDE SEQUENCE</scope>
    <source>
        <strain evidence="1">Montdore</strain>
    </source>
</reference>
<proteinExistence type="predicted"/>
<organism evidence="1 2">
    <name type="scientific">Tuber aestivum</name>
    <name type="common">summer truffle</name>
    <dbReference type="NCBI Taxonomy" id="59557"/>
    <lineage>
        <taxon>Eukaryota</taxon>
        <taxon>Fungi</taxon>
        <taxon>Dikarya</taxon>
        <taxon>Ascomycota</taxon>
        <taxon>Pezizomycotina</taxon>
        <taxon>Pezizomycetes</taxon>
        <taxon>Pezizales</taxon>
        <taxon>Tuberaceae</taxon>
        <taxon>Tuber</taxon>
    </lineage>
</organism>